<gene>
    <name evidence="1" type="ORF">S12H4_60412</name>
</gene>
<dbReference type="Gene3D" id="3.65.10.10">
    <property type="entry name" value="Enolpyruvate transferase domain"/>
    <property type="match status" value="1"/>
</dbReference>
<dbReference type="AlphaFoldDB" id="X1VQG3"/>
<evidence type="ECO:0000313" key="1">
    <source>
        <dbReference type="EMBL" id="GAJ22512.1"/>
    </source>
</evidence>
<dbReference type="GO" id="GO:0016765">
    <property type="term" value="F:transferase activity, transferring alkyl or aryl (other than methyl) groups"/>
    <property type="evidence" value="ECO:0007669"/>
    <property type="project" value="InterPro"/>
</dbReference>
<accession>X1VQG3</accession>
<name>X1VQG3_9ZZZZ</name>
<proteinExistence type="predicted"/>
<sequence length="32" mass="3602">ESVISGVEKIERGYENLDGRLQEIGADIKRVK</sequence>
<comment type="caution">
    <text evidence="1">The sequence shown here is derived from an EMBL/GenBank/DDBJ whole genome shotgun (WGS) entry which is preliminary data.</text>
</comment>
<reference evidence="1" key="1">
    <citation type="journal article" date="2014" name="Front. Microbiol.">
        <title>High frequency of phylogenetically diverse reductive dehalogenase-homologous genes in deep subseafloor sedimentary metagenomes.</title>
        <authorList>
            <person name="Kawai M."/>
            <person name="Futagami T."/>
            <person name="Toyoda A."/>
            <person name="Takaki Y."/>
            <person name="Nishi S."/>
            <person name="Hori S."/>
            <person name="Arai W."/>
            <person name="Tsubouchi T."/>
            <person name="Morono Y."/>
            <person name="Uchiyama I."/>
            <person name="Ito T."/>
            <person name="Fujiyama A."/>
            <person name="Inagaki F."/>
            <person name="Takami H."/>
        </authorList>
    </citation>
    <scope>NUCLEOTIDE SEQUENCE</scope>
    <source>
        <strain evidence="1">Expedition CK06-06</strain>
    </source>
</reference>
<dbReference type="SUPFAM" id="SSF55205">
    <property type="entry name" value="EPT/RTPC-like"/>
    <property type="match status" value="1"/>
</dbReference>
<dbReference type="InterPro" id="IPR013792">
    <property type="entry name" value="RNA3'P_cycl/enolpyr_Trfase_a/b"/>
</dbReference>
<protein>
    <submittedName>
        <fullName evidence="1">Uncharacterized protein</fullName>
    </submittedName>
</protein>
<dbReference type="EMBL" id="BARW01039756">
    <property type="protein sequence ID" value="GAJ22512.1"/>
    <property type="molecule type" value="Genomic_DNA"/>
</dbReference>
<dbReference type="InterPro" id="IPR036968">
    <property type="entry name" value="Enolpyruvate_Tfrase_sf"/>
</dbReference>
<feature type="non-terminal residue" evidence="1">
    <location>
        <position position="1"/>
    </location>
</feature>
<organism evidence="1">
    <name type="scientific">marine sediment metagenome</name>
    <dbReference type="NCBI Taxonomy" id="412755"/>
    <lineage>
        <taxon>unclassified sequences</taxon>
        <taxon>metagenomes</taxon>
        <taxon>ecological metagenomes</taxon>
    </lineage>
</organism>